<reference evidence="6" key="1">
    <citation type="submission" date="2020-10" db="EMBL/GenBank/DDBJ databases">
        <authorList>
            <person name="Gilroy R."/>
        </authorList>
    </citation>
    <scope>NUCLEOTIDE SEQUENCE</scope>
    <source>
        <strain evidence="6">CHK199-13235</strain>
    </source>
</reference>
<dbReference type="Gene3D" id="2.60.120.10">
    <property type="entry name" value="Jelly Rolls"/>
    <property type="match status" value="1"/>
</dbReference>
<keyword evidence="1" id="KW-0805">Transcription regulation</keyword>
<dbReference type="InterPro" id="IPR014710">
    <property type="entry name" value="RmlC-like_jellyroll"/>
</dbReference>
<dbReference type="InterPro" id="IPR018062">
    <property type="entry name" value="HTH_AraC-typ_CS"/>
</dbReference>
<dbReference type="SMART" id="SM00342">
    <property type="entry name" value="HTH_ARAC"/>
    <property type="match status" value="1"/>
</dbReference>
<dbReference type="EMBL" id="DVJP01000023">
    <property type="protein sequence ID" value="HIS75726.1"/>
    <property type="molecule type" value="Genomic_DNA"/>
</dbReference>
<reference evidence="6" key="2">
    <citation type="journal article" date="2021" name="PeerJ">
        <title>Extensive microbial diversity within the chicken gut microbiome revealed by metagenomics and culture.</title>
        <authorList>
            <person name="Gilroy R."/>
            <person name="Ravi A."/>
            <person name="Getino M."/>
            <person name="Pursley I."/>
            <person name="Horton D.L."/>
            <person name="Alikhan N.F."/>
            <person name="Baker D."/>
            <person name="Gharbi K."/>
            <person name="Hall N."/>
            <person name="Watson M."/>
            <person name="Adriaenssens E.M."/>
            <person name="Foster-Nyarko E."/>
            <person name="Jarju S."/>
            <person name="Secka A."/>
            <person name="Antonio M."/>
            <person name="Oren A."/>
            <person name="Chaudhuri R.R."/>
            <person name="La Ragione R."/>
            <person name="Hildebrand F."/>
            <person name="Pallen M.J."/>
        </authorList>
    </citation>
    <scope>NUCLEOTIDE SEQUENCE</scope>
    <source>
        <strain evidence="6">CHK199-13235</strain>
    </source>
</reference>
<dbReference type="InterPro" id="IPR003313">
    <property type="entry name" value="AraC-bd"/>
</dbReference>
<feature type="domain" description="HTH araC/xylS-type" evidence="5">
    <location>
        <begin position="170"/>
        <end position="268"/>
    </location>
</feature>
<dbReference type="GO" id="GO:0003700">
    <property type="term" value="F:DNA-binding transcription factor activity"/>
    <property type="evidence" value="ECO:0007669"/>
    <property type="project" value="InterPro"/>
</dbReference>
<keyword evidence="4" id="KW-0804">Transcription</keyword>
<accession>A0A9D1JZ02</accession>
<dbReference type="SUPFAM" id="SSF51215">
    <property type="entry name" value="Regulatory protein AraC"/>
    <property type="match status" value="1"/>
</dbReference>
<evidence type="ECO:0000313" key="6">
    <source>
        <dbReference type="EMBL" id="HIS75726.1"/>
    </source>
</evidence>
<name>A0A9D1JZ02_9FIRM</name>
<dbReference type="Proteomes" id="UP000824002">
    <property type="component" value="Unassembled WGS sequence"/>
</dbReference>
<organism evidence="6 7">
    <name type="scientific">Candidatus Merdivicinus excrementipullorum</name>
    <dbReference type="NCBI Taxonomy" id="2840867"/>
    <lineage>
        <taxon>Bacteria</taxon>
        <taxon>Bacillati</taxon>
        <taxon>Bacillota</taxon>
        <taxon>Clostridia</taxon>
        <taxon>Eubacteriales</taxon>
        <taxon>Oscillospiraceae</taxon>
        <taxon>Oscillospiraceae incertae sedis</taxon>
        <taxon>Candidatus Merdivicinus</taxon>
    </lineage>
</organism>
<protein>
    <submittedName>
        <fullName evidence="6">AraC family transcriptional regulator</fullName>
    </submittedName>
</protein>
<dbReference type="Pfam" id="PF02311">
    <property type="entry name" value="AraC_binding"/>
    <property type="match status" value="1"/>
</dbReference>
<dbReference type="PROSITE" id="PS01124">
    <property type="entry name" value="HTH_ARAC_FAMILY_2"/>
    <property type="match status" value="1"/>
</dbReference>
<dbReference type="Pfam" id="PF12833">
    <property type="entry name" value="HTH_18"/>
    <property type="match status" value="1"/>
</dbReference>
<sequence length="268" mass="30611">MQYIRQFLDACTVSVEEARLTRCWPEWGESTYTPDYNKFYFILSGEGELTVDGKRYSPRPGELFLMPAGVPQSYRTVSENTYTKYWCHFTAESGGVRLFDAVRTPLCVRVKDPERFKELFAQLVEAHASDSPLAPLTEKARMLDILLVFLEEASAVGITHSESLPAEQLKLLTDYISAHLSEEITLEDLAALVHFHPNYFISFFRKYFGVPPLRYVSIARLERAKVLLKTTSDSVASIAEQAGFHGLYHFSKRFKAYTGYSPSDFRKL</sequence>
<dbReference type="InterPro" id="IPR037923">
    <property type="entry name" value="HTH-like"/>
</dbReference>
<comment type="caution">
    <text evidence="6">The sequence shown here is derived from an EMBL/GenBank/DDBJ whole genome shotgun (WGS) entry which is preliminary data.</text>
</comment>
<dbReference type="InterPro" id="IPR009057">
    <property type="entry name" value="Homeodomain-like_sf"/>
</dbReference>
<evidence type="ECO:0000259" key="5">
    <source>
        <dbReference type="PROSITE" id="PS01124"/>
    </source>
</evidence>
<keyword evidence="2" id="KW-0238">DNA-binding</keyword>
<proteinExistence type="predicted"/>
<evidence type="ECO:0000313" key="7">
    <source>
        <dbReference type="Proteomes" id="UP000824002"/>
    </source>
</evidence>
<dbReference type="PROSITE" id="PS00041">
    <property type="entry name" value="HTH_ARAC_FAMILY_1"/>
    <property type="match status" value="1"/>
</dbReference>
<evidence type="ECO:0000256" key="3">
    <source>
        <dbReference type="ARBA" id="ARBA00023159"/>
    </source>
</evidence>
<dbReference type="InterPro" id="IPR018060">
    <property type="entry name" value="HTH_AraC"/>
</dbReference>
<evidence type="ECO:0000256" key="1">
    <source>
        <dbReference type="ARBA" id="ARBA00023015"/>
    </source>
</evidence>
<keyword evidence="3" id="KW-0010">Activator</keyword>
<evidence type="ECO:0000256" key="2">
    <source>
        <dbReference type="ARBA" id="ARBA00023125"/>
    </source>
</evidence>
<dbReference type="GO" id="GO:0043565">
    <property type="term" value="F:sequence-specific DNA binding"/>
    <property type="evidence" value="ECO:0007669"/>
    <property type="project" value="InterPro"/>
</dbReference>
<dbReference type="SUPFAM" id="SSF46689">
    <property type="entry name" value="Homeodomain-like"/>
    <property type="match status" value="2"/>
</dbReference>
<evidence type="ECO:0000256" key="4">
    <source>
        <dbReference type="ARBA" id="ARBA00023163"/>
    </source>
</evidence>
<dbReference type="PANTHER" id="PTHR46796">
    <property type="entry name" value="HTH-TYPE TRANSCRIPTIONAL ACTIVATOR RHAS-RELATED"/>
    <property type="match status" value="1"/>
</dbReference>
<gene>
    <name evidence="6" type="ORF">IAB51_02850</name>
</gene>
<dbReference type="AlphaFoldDB" id="A0A9D1JZ02"/>
<dbReference type="Gene3D" id="1.10.10.60">
    <property type="entry name" value="Homeodomain-like"/>
    <property type="match status" value="2"/>
</dbReference>
<dbReference type="InterPro" id="IPR050204">
    <property type="entry name" value="AraC_XylS_family_regulators"/>
</dbReference>